<comment type="similarity">
    <text evidence="1">Belongs to the argonaute family.</text>
</comment>
<reference evidence="6" key="1">
    <citation type="submission" date="2022-11" db="UniProtKB">
        <authorList>
            <consortium name="WormBaseParasite"/>
        </authorList>
    </citation>
    <scope>IDENTIFICATION</scope>
</reference>
<accession>A0A915B6F2</accession>
<dbReference type="Proteomes" id="UP000887569">
    <property type="component" value="Unplaced"/>
</dbReference>
<feature type="region of interest" description="Disordered" evidence="2">
    <location>
        <begin position="1"/>
        <end position="43"/>
    </location>
</feature>
<dbReference type="GO" id="GO:0003723">
    <property type="term" value="F:RNA binding"/>
    <property type="evidence" value="ECO:0007669"/>
    <property type="project" value="InterPro"/>
</dbReference>
<dbReference type="Pfam" id="PF02171">
    <property type="entry name" value="Piwi"/>
    <property type="match status" value="1"/>
</dbReference>
<evidence type="ECO:0000313" key="5">
    <source>
        <dbReference type="Proteomes" id="UP000887569"/>
    </source>
</evidence>
<dbReference type="SMART" id="SM00950">
    <property type="entry name" value="Piwi"/>
    <property type="match status" value="1"/>
</dbReference>
<dbReference type="PROSITE" id="PS50822">
    <property type="entry name" value="PIWI"/>
    <property type="match status" value="1"/>
</dbReference>
<evidence type="ECO:0000313" key="6">
    <source>
        <dbReference type="WBParaSite" id="PgR028_g091_t02"/>
    </source>
</evidence>
<dbReference type="Pfam" id="PF02170">
    <property type="entry name" value="PAZ"/>
    <property type="match status" value="1"/>
</dbReference>
<evidence type="ECO:0000256" key="2">
    <source>
        <dbReference type="SAM" id="MobiDB-lite"/>
    </source>
</evidence>
<dbReference type="InterPro" id="IPR036085">
    <property type="entry name" value="PAZ_dom_sf"/>
</dbReference>
<name>A0A915B6F2_PARUN</name>
<feature type="compositionally biased region" description="Basic and acidic residues" evidence="2">
    <location>
        <begin position="1"/>
        <end position="11"/>
    </location>
</feature>
<dbReference type="Gene3D" id="2.170.260.10">
    <property type="entry name" value="paz domain"/>
    <property type="match status" value="1"/>
</dbReference>
<dbReference type="InterPro" id="IPR003100">
    <property type="entry name" value="PAZ_dom"/>
</dbReference>
<feature type="domain" description="Piwi" evidence="4">
    <location>
        <begin position="597"/>
        <end position="907"/>
    </location>
</feature>
<evidence type="ECO:0000256" key="1">
    <source>
        <dbReference type="RuleBase" id="RU361178"/>
    </source>
</evidence>
<dbReference type="SMART" id="SM00949">
    <property type="entry name" value="PAZ"/>
    <property type="match status" value="1"/>
</dbReference>
<dbReference type="Gene3D" id="3.40.50.2300">
    <property type="match status" value="1"/>
</dbReference>
<proteinExistence type="inferred from homology"/>
<evidence type="ECO:0000259" key="4">
    <source>
        <dbReference type="PROSITE" id="PS50822"/>
    </source>
</evidence>
<dbReference type="WBParaSite" id="PgR028_g091_t02">
    <property type="protein sequence ID" value="PgR028_g091_t02"/>
    <property type="gene ID" value="PgR028_g091"/>
</dbReference>
<dbReference type="SUPFAM" id="SSF53098">
    <property type="entry name" value="Ribonuclease H-like"/>
    <property type="match status" value="1"/>
</dbReference>
<protein>
    <submittedName>
        <fullName evidence="6">PAZ domain-containing protein</fullName>
    </submittedName>
</protein>
<dbReference type="InterPro" id="IPR003165">
    <property type="entry name" value="Piwi"/>
</dbReference>
<dbReference type="AlphaFoldDB" id="A0A915B6F2"/>
<dbReference type="InterPro" id="IPR012337">
    <property type="entry name" value="RNaseH-like_sf"/>
</dbReference>
<dbReference type="SUPFAM" id="SSF101690">
    <property type="entry name" value="PAZ domain"/>
    <property type="match status" value="1"/>
</dbReference>
<dbReference type="PROSITE" id="PS50821">
    <property type="entry name" value="PAZ"/>
    <property type="match status" value="1"/>
</dbReference>
<dbReference type="InterPro" id="IPR036397">
    <property type="entry name" value="RNaseH_sf"/>
</dbReference>
<keyword evidence="5" id="KW-1185">Reference proteome</keyword>
<feature type="domain" description="PAZ" evidence="3">
    <location>
        <begin position="319"/>
        <end position="426"/>
    </location>
</feature>
<sequence length="949" mass="105932">MIDINIKESKGGAEGGSSPEDSGNSRSPPSNGSENDEQGRTRESLKKTTAELKKLAVSEAAAIMADKMPGGTLATERVLLATNVYGVRLPNIPVFRYDVTVTAYASRRTFELTKQSRDDYRAAERKAKCLAIFKALRNDAFFGGEENVVYYDCQKILYSFSQLGSGEMQGTLRHVLTLSQEVLQSLEMGGVEKVEFTVSDISGDSGLVLSDIAKISSDLSYSDRSLMQFIDIATSQYALFHPDHHLVFGRGVSYLQKPWEEGFTQEDCPSLPEGKYVCVGAHKSAGRVEGPKGRGSCNAAIIIDTSKTAFHREQNVMEKAFEIIPSFGRGCVTQSQIFQLRQQMKGLFAMTRINGRNGSIFQITNISAQSARETTFVYEDVNVTVEQYYMHKYGIELKYARAPLLVSRKSPSHISYFPMEISYVLENQRVQKQQQTATQLKRMREACVIPPAKRLEQNRKNLSALNIMDPEDKWIAKAGIRIIRNPLTVTGRVLLAPAVLYGGNVSTHVDQKKMAWTLGHNSYIKPVNVRRWAAYLVTGNGRDYMGRREFMEFLSKFIETGRSRGMRIASPLDVNRVNSTVEDVDETVRNAARERCNFLLFVQNDSTALHNAIKDVERKYEVVTQDVKMSTAMDVIGKKRWQTMENIVSKTNVKLGGLNHAIVATHPGAENWFTDGRLFVGLSMSHSGPSSSTRPMPSVIGYAANMGPSQFEFIGDFGFQTAGRTDNVEMLGVFMGEIFKHYMEKRGLHPTELIIYRGGISEGQFAMVLRYEVPLIRAAAEEAGCKDVKLTLIVANRMHNVRLIPDKVDPRDRASIQNIRPATVVDTQLVHPAFSEFYLNSHLALQGTARTPRYTIIVDDSRFEMDELEGMTFCLCFCHQIVTVTTSLPTPLYVASEYADRGRRLLIQRTGGQEMSSSSGGESGHLDIEDANKELPYGGTRLEELRVNA</sequence>
<dbReference type="PANTHER" id="PTHR22891">
    <property type="entry name" value="EUKARYOTIC TRANSLATION INITIATION FACTOR 2C"/>
    <property type="match status" value="1"/>
</dbReference>
<evidence type="ECO:0000259" key="3">
    <source>
        <dbReference type="PROSITE" id="PS50821"/>
    </source>
</evidence>
<organism evidence="5 6">
    <name type="scientific">Parascaris univalens</name>
    <name type="common">Nematode worm</name>
    <dbReference type="NCBI Taxonomy" id="6257"/>
    <lineage>
        <taxon>Eukaryota</taxon>
        <taxon>Metazoa</taxon>
        <taxon>Ecdysozoa</taxon>
        <taxon>Nematoda</taxon>
        <taxon>Chromadorea</taxon>
        <taxon>Rhabditida</taxon>
        <taxon>Spirurina</taxon>
        <taxon>Ascaridomorpha</taxon>
        <taxon>Ascaridoidea</taxon>
        <taxon>Ascarididae</taxon>
        <taxon>Parascaris</taxon>
    </lineage>
</organism>
<dbReference type="CDD" id="cd02846">
    <property type="entry name" value="PAZ_argonaute_like"/>
    <property type="match status" value="1"/>
</dbReference>
<dbReference type="Gene3D" id="3.30.420.10">
    <property type="entry name" value="Ribonuclease H-like superfamily/Ribonuclease H"/>
    <property type="match status" value="1"/>
</dbReference>
<feature type="compositionally biased region" description="Low complexity" evidence="2">
    <location>
        <begin position="16"/>
        <end position="33"/>
    </location>
</feature>